<sequence length="74" mass="8323">MTKLKIKNKVRELRFHSNEMTQASLAKQTGVTRQTILALEAGRYSPSLELAFKVAMAFNVEIGDVFSVTHEPQD</sequence>
<dbReference type="Pfam" id="PF01381">
    <property type="entry name" value="HTH_3"/>
    <property type="match status" value="1"/>
</dbReference>
<dbReference type="CDD" id="cd00093">
    <property type="entry name" value="HTH_XRE"/>
    <property type="match status" value="1"/>
</dbReference>
<dbReference type="PANTHER" id="PTHR46558:SF4">
    <property type="entry name" value="DNA-BIDING PHAGE PROTEIN"/>
    <property type="match status" value="1"/>
</dbReference>
<accession>A0AA52EAL8</accession>
<gene>
    <name evidence="3" type="ORF">QGN29_09500</name>
</gene>
<reference evidence="3" key="1">
    <citation type="submission" date="2023-04" db="EMBL/GenBank/DDBJ databases">
        <title>Complete genome sequence of Temperatibacter marinus.</title>
        <authorList>
            <person name="Rong J.-C."/>
            <person name="Yi M.-L."/>
            <person name="Zhao Q."/>
        </authorList>
    </citation>
    <scope>NUCLEOTIDE SEQUENCE</scope>
    <source>
        <strain evidence="3">NBRC 110045</strain>
    </source>
</reference>
<dbReference type="KEGG" id="tmk:QGN29_09500"/>
<dbReference type="EMBL" id="CP123872">
    <property type="protein sequence ID" value="WND01787.1"/>
    <property type="molecule type" value="Genomic_DNA"/>
</dbReference>
<dbReference type="GO" id="GO:0003677">
    <property type="term" value="F:DNA binding"/>
    <property type="evidence" value="ECO:0007669"/>
    <property type="project" value="UniProtKB-KW"/>
</dbReference>
<protein>
    <submittedName>
        <fullName evidence="3">Helix-turn-helix transcriptional regulator</fullName>
    </submittedName>
</protein>
<feature type="domain" description="HTH cro/C1-type" evidence="2">
    <location>
        <begin position="20"/>
        <end position="65"/>
    </location>
</feature>
<evidence type="ECO:0000313" key="4">
    <source>
        <dbReference type="Proteomes" id="UP001268683"/>
    </source>
</evidence>
<evidence type="ECO:0000313" key="3">
    <source>
        <dbReference type="EMBL" id="WND01787.1"/>
    </source>
</evidence>
<name>A0AA52EAL8_9PROT</name>
<dbReference type="PANTHER" id="PTHR46558">
    <property type="entry name" value="TRACRIPTIONAL REGULATORY PROTEIN-RELATED-RELATED"/>
    <property type="match status" value="1"/>
</dbReference>
<dbReference type="Proteomes" id="UP001268683">
    <property type="component" value="Chromosome"/>
</dbReference>
<evidence type="ECO:0000256" key="1">
    <source>
        <dbReference type="ARBA" id="ARBA00023125"/>
    </source>
</evidence>
<evidence type="ECO:0000259" key="2">
    <source>
        <dbReference type="PROSITE" id="PS50943"/>
    </source>
</evidence>
<dbReference type="AlphaFoldDB" id="A0AA52EAL8"/>
<keyword evidence="1" id="KW-0238">DNA-binding</keyword>
<dbReference type="Gene3D" id="1.10.260.40">
    <property type="entry name" value="lambda repressor-like DNA-binding domains"/>
    <property type="match status" value="1"/>
</dbReference>
<dbReference type="InterPro" id="IPR010982">
    <property type="entry name" value="Lambda_DNA-bd_dom_sf"/>
</dbReference>
<organism evidence="3 4">
    <name type="scientific">Temperatibacter marinus</name>
    <dbReference type="NCBI Taxonomy" id="1456591"/>
    <lineage>
        <taxon>Bacteria</taxon>
        <taxon>Pseudomonadati</taxon>
        <taxon>Pseudomonadota</taxon>
        <taxon>Alphaproteobacteria</taxon>
        <taxon>Kordiimonadales</taxon>
        <taxon>Temperatibacteraceae</taxon>
        <taxon>Temperatibacter</taxon>
    </lineage>
</organism>
<dbReference type="RefSeq" id="WP_310797617.1">
    <property type="nucleotide sequence ID" value="NZ_CP123872.1"/>
</dbReference>
<dbReference type="PROSITE" id="PS50943">
    <property type="entry name" value="HTH_CROC1"/>
    <property type="match status" value="1"/>
</dbReference>
<dbReference type="InterPro" id="IPR001387">
    <property type="entry name" value="Cro/C1-type_HTH"/>
</dbReference>
<dbReference type="SMART" id="SM00530">
    <property type="entry name" value="HTH_XRE"/>
    <property type="match status" value="1"/>
</dbReference>
<proteinExistence type="predicted"/>
<dbReference type="SUPFAM" id="SSF47413">
    <property type="entry name" value="lambda repressor-like DNA-binding domains"/>
    <property type="match status" value="1"/>
</dbReference>
<keyword evidence="4" id="KW-1185">Reference proteome</keyword>